<dbReference type="NCBIfam" id="TIGR04131">
    <property type="entry name" value="Bac_Flav_CTERM"/>
    <property type="match status" value="1"/>
</dbReference>
<keyword evidence="7" id="KW-1185">Reference proteome</keyword>
<evidence type="ECO:0000256" key="1">
    <source>
        <dbReference type="ARBA" id="ARBA00004613"/>
    </source>
</evidence>
<keyword evidence="4" id="KW-0106">Calcium</keyword>
<dbReference type="Pfam" id="PF18884">
    <property type="entry name" value="TSP3_bac"/>
    <property type="match status" value="9"/>
</dbReference>
<feature type="compositionally biased region" description="Basic and acidic residues" evidence="5">
    <location>
        <begin position="127"/>
        <end position="142"/>
    </location>
</feature>
<evidence type="ECO:0000256" key="4">
    <source>
        <dbReference type="ARBA" id="ARBA00022837"/>
    </source>
</evidence>
<keyword evidence="3" id="KW-0732">Signal</keyword>
<dbReference type="InterPro" id="IPR026341">
    <property type="entry name" value="T9SS_type_B"/>
</dbReference>
<feature type="compositionally biased region" description="Basic and acidic residues" evidence="5">
    <location>
        <begin position="66"/>
        <end position="77"/>
    </location>
</feature>
<feature type="compositionally biased region" description="Basic and acidic residues" evidence="5">
    <location>
        <begin position="170"/>
        <end position="183"/>
    </location>
</feature>
<accession>A0A3S2XD68</accession>
<feature type="compositionally biased region" description="Polar residues" evidence="5">
    <location>
        <begin position="147"/>
        <end position="158"/>
    </location>
</feature>
<evidence type="ECO:0000313" key="7">
    <source>
        <dbReference type="Proteomes" id="UP000285211"/>
    </source>
</evidence>
<feature type="compositionally biased region" description="Basic and acidic residues" evidence="5">
    <location>
        <begin position="23"/>
        <end position="35"/>
    </location>
</feature>
<dbReference type="Proteomes" id="UP000285211">
    <property type="component" value="Unassembled WGS sequence"/>
</dbReference>
<reference evidence="6 7" key="1">
    <citation type="submission" date="2019-01" db="EMBL/GenBank/DDBJ databases">
        <authorList>
            <person name="Chen W.-M."/>
        </authorList>
    </citation>
    <scope>NUCLEOTIDE SEQUENCE [LARGE SCALE GENOMIC DNA]</scope>
    <source>
        <strain evidence="6 7">BBQ-12</strain>
    </source>
</reference>
<comment type="subcellular location">
    <subcellularLocation>
        <location evidence="1">Secreted</location>
    </subcellularLocation>
</comment>
<feature type="non-terminal residue" evidence="6">
    <location>
        <position position="1"/>
    </location>
</feature>
<dbReference type="RefSeq" id="WP_164905510.1">
    <property type="nucleotide sequence ID" value="NZ_SACJ01000018.1"/>
</dbReference>
<dbReference type="EMBL" id="SACJ01000018">
    <property type="protein sequence ID" value="RVT71107.1"/>
    <property type="molecule type" value="Genomic_DNA"/>
</dbReference>
<feature type="region of interest" description="Disordered" evidence="5">
    <location>
        <begin position="91"/>
        <end position="266"/>
    </location>
</feature>
<sequence>NNKQEKIDGTDPKNPDTDGDGVTDSKEKTDGTDPKDACKFILASQTLAPSSVWNTSDCDGDGVTNSKEKTDGTDPKDPCKFILASQTVAPNSAWETADCDNDGVTNKQEKIEGTDPKNPDTDGDGVNDGKEKTDGTDSKDPCKFILISQTVAPNSAWETSDCDNDGVTNKQEKNDGTDPKNPDTDGDGVNDGKEKTDGTDSNDPCKFILISQTVAPNSAWETSDCDNDGVTNKQEKIDGTDPKNPDTDGDGVTDGKEKTDGTDATSPCESIVANITLPLSESFLDGDCDNDGLTNREEIGLNPLKPNDSNATTVPDYLEQNNHTDSTDDLEIFNAVTPNGNGENDVLVIRNIESYPENTVTIFNRWGVLVYEVNSYGQNGKFFKGISEGRTTINKNEELPSGVYFYIIKYKNLQGITKQRSGYLYINK</sequence>
<gene>
    <name evidence="6" type="ORF">EOD40_17720</name>
</gene>
<dbReference type="InterPro" id="IPR059100">
    <property type="entry name" value="TSP3_bac"/>
</dbReference>
<dbReference type="AlphaFoldDB" id="A0A3S2XD68"/>
<feature type="compositionally biased region" description="Polar residues" evidence="5">
    <location>
        <begin position="210"/>
        <end position="221"/>
    </location>
</feature>
<protein>
    <submittedName>
        <fullName evidence="6">Gliding motility-associated C-terminal domain-containing protein</fullName>
    </submittedName>
</protein>
<dbReference type="InterPro" id="IPR053180">
    <property type="entry name" value="Ca-binding_acidic-repeat"/>
</dbReference>
<evidence type="ECO:0000256" key="3">
    <source>
        <dbReference type="ARBA" id="ARBA00022729"/>
    </source>
</evidence>
<evidence type="ECO:0000313" key="6">
    <source>
        <dbReference type="EMBL" id="RVT71107.1"/>
    </source>
</evidence>
<feature type="compositionally biased region" description="Basic and acidic residues" evidence="5">
    <location>
        <begin position="233"/>
        <end position="246"/>
    </location>
</feature>
<dbReference type="Pfam" id="PF13585">
    <property type="entry name" value="CHU_C"/>
    <property type="match status" value="1"/>
</dbReference>
<organism evidence="6 7">
    <name type="scientific">Flavobacterium sufflavum</name>
    <dbReference type="NCBI Taxonomy" id="1921138"/>
    <lineage>
        <taxon>Bacteria</taxon>
        <taxon>Pseudomonadati</taxon>
        <taxon>Bacteroidota</taxon>
        <taxon>Flavobacteriia</taxon>
        <taxon>Flavobacteriales</taxon>
        <taxon>Flavobacteriaceae</taxon>
        <taxon>Flavobacterium</taxon>
    </lineage>
</organism>
<evidence type="ECO:0000256" key="2">
    <source>
        <dbReference type="ARBA" id="ARBA00022525"/>
    </source>
</evidence>
<evidence type="ECO:0000256" key="5">
    <source>
        <dbReference type="SAM" id="MobiDB-lite"/>
    </source>
</evidence>
<keyword evidence="2" id="KW-0964">Secreted</keyword>
<proteinExistence type="predicted"/>
<feature type="region of interest" description="Disordered" evidence="5">
    <location>
        <begin position="49"/>
        <end position="77"/>
    </location>
</feature>
<dbReference type="PANTHER" id="PTHR37467:SF1">
    <property type="entry name" value="EXPORTED CALCIUM-BINDING GLYCOPROTEIN"/>
    <property type="match status" value="1"/>
</dbReference>
<feature type="compositionally biased region" description="Basic and acidic residues" evidence="5">
    <location>
        <begin position="107"/>
        <end position="120"/>
    </location>
</feature>
<feature type="compositionally biased region" description="Basic and acidic residues" evidence="5">
    <location>
        <begin position="1"/>
        <end position="16"/>
    </location>
</feature>
<dbReference type="PANTHER" id="PTHR37467">
    <property type="entry name" value="EXPORTED CALCIUM-BINDING GLYCOPROTEIN-RELATED"/>
    <property type="match status" value="1"/>
</dbReference>
<name>A0A3S2XD68_9FLAO</name>
<feature type="region of interest" description="Disordered" evidence="5">
    <location>
        <begin position="1"/>
        <end position="35"/>
    </location>
</feature>
<comment type="caution">
    <text evidence="6">The sequence shown here is derived from an EMBL/GenBank/DDBJ whole genome shotgun (WGS) entry which is preliminary data.</text>
</comment>